<feature type="transmembrane region" description="Helical" evidence="1">
    <location>
        <begin position="12"/>
        <end position="35"/>
    </location>
</feature>
<accession>A0A4R3MH17</accession>
<keyword evidence="1" id="KW-0812">Transmembrane</keyword>
<keyword evidence="1" id="KW-1133">Transmembrane helix</keyword>
<evidence type="ECO:0000256" key="1">
    <source>
        <dbReference type="SAM" id="Phobius"/>
    </source>
</evidence>
<reference evidence="2 3" key="1">
    <citation type="submission" date="2019-03" db="EMBL/GenBank/DDBJ databases">
        <title>Genomic Encyclopedia of Type Strains, Phase IV (KMG-IV): sequencing the most valuable type-strain genomes for metagenomic binning, comparative biology and taxonomic classification.</title>
        <authorList>
            <person name="Goeker M."/>
        </authorList>
    </citation>
    <scope>NUCLEOTIDE SEQUENCE [LARGE SCALE GENOMIC DNA]</scope>
    <source>
        <strain evidence="2 3">DSM 24629</strain>
    </source>
</reference>
<comment type="caution">
    <text evidence="2">The sequence shown here is derived from an EMBL/GenBank/DDBJ whole genome shotgun (WGS) entry which is preliminary data.</text>
</comment>
<gene>
    <name evidence="2" type="ORF">EDC18_1151</name>
</gene>
<dbReference type="Proteomes" id="UP000294902">
    <property type="component" value="Unassembled WGS sequence"/>
</dbReference>
<proteinExistence type="predicted"/>
<name>A0A4R3MH17_9FIRM</name>
<dbReference type="EMBL" id="SMAL01000015">
    <property type="protein sequence ID" value="TCT11657.1"/>
    <property type="molecule type" value="Genomic_DNA"/>
</dbReference>
<organism evidence="2 3">
    <name type="scientific">Natranaerovirga pectinivora</name>
    <dbReference type="NCBI Taxonomy" id="682400"/>
    <lineage>
        <taxon>Bacteria</taxon>
        <taxon>Bacillati</taxon>
        <taxon>Bacillota</taxon>
        <taxon>Clostridia</taxon>
        <taxon>Lachnospirales</taxon>
        <taxon>Natranaerovirgaceae</taxon>
        <taxon>Natranaerovirga</taxon>
    </lineage>
</organism>
<evidence type="ECO:0000313" key="3">
    <source>
        <dbReference type="Proteomes" id="UP000294902"/>
    </source>
</evidence>
<sequence length="93" mass="10918">MNYFERTNKMYKVLSIMSKVSLSLGGLLIVIPMFYVEISYNSEYPKYIRWSFIVALIFCISSKVLKCVVEDAKEEMKGIDKRLDEIEEIYGKK</sequence>
<dbReference type="RefSeq" id="WP_132254092.1">
    <property type="nucleotide sequence ID" value="NZ_SMAL01000015.1"/>
</dbReference>
<protein>
    <recommendedName>
        <fullName evidence="4">YiaAB two helix domain-containing protein</fullName>
    </recommendedName>
</protein>
<feature type="transmembrane region" description="Helical" evidence="1">
    <location>
        <begin position="47"/>
        <end position="69"/>
    </location>
</feature>
<keyword evidence="1" id="KW-0472">Membrane</keyword>
<dbReference type="AlphaFoldDB" id="A0A4R3MH17"/>
<keyword evidence="3" id="KW-1185">Reference proteome</keyword>
<evidence type="ECO:0000313" key="2">
    <source>
        <dbReference type="EMBL" id="TCT11657.1"/>
    </source>
</evidence>
<evidence type="ECO:0008006" key="4">
    <source>
        <dbReference type="Google" id="ProtNLM"/>
    </source>
</evidence>